<accession>A0A165E369</accession>
<name>A0A165E369_9BASI</name>
<feature type="compositionally biased region" description="Basic and acidic residues" evidence="1">
    <location>
        <begin position="1"/>
        <end position="10"/>
    </location>
</feature>
<evidence type="ECO:0000313" key="3">
    <source>
        <dbReference type="Proteomes" id="UP000076842"/>
    </source>
</evidence>
<dbReference type="InParanoid" id="A0A165E369"/>
<dbReference type="EMBL" id="KV424023">
    <property type="protein sequence ID" value="KZT54008.1"/>
    <property type="molecule type" value="Genomic_DNA"/>
</dbReference>
<feature type="region of interest" description="Disordered" evidence="1">
    <location>
        <begin position="1"/>
        <end position="32"/>
    </location>
</feature>
<dbReference type="AlphaFoldDB" id="A0A165E369"/>
<organism evidence="2 3">
    <name type="scientific">Calocera cornea HHB12733</name>
    <dbReference type="NCBI Taxonomy" id="1353952"/>
    <lineage>
        <taxon>Eukaryota</taxon>
        <taxon>Fungi</taxon>
        <taxon>Dikarya</taxon>
        <taxon>Basidiomycota</taxon>
        <taxon>Agaricomycotina</taxon>
        <taxon>Dacrymycetes</taxon>
        <taxon>Dacrymycetales</taxon>
        <taxon>Dacrymycetaceae</taxon>
        <taxon>Calocera</taxon>
    </lineage>
</organism>
<feature type="region of interest" description="Disordered" evidence="1">
    <location>
        <begin position="87"/>
        <end position="167"/>
    </location>
</feature>
<sequence>MGRTLKDRYTAWHRQNPGQTAADLSKGSTNDSNAARFAPVNFLTTVEGWVDPPSTAAPAIYLTEAEDDSAYIDRQIAEIRGQLFQLENMKTQRPGKNGRPVPTLRKDKPVEKGSSRDPPLVDVPKVPIPSKPRLPEAAKPTETFTDPSIEATESKDGQRSQNKAPIESVALINRMVGKLRNTTLTDFT</sequence>
<feature type="compositionally biased region" description="Basic and acidic residues" evidence="1">
    <location>
        <begin position="104"/>
        <end position="115"/>
    </location>
</feature>
<evidence type="ECO:0000313" key="2">
    <source>
        <dbReference type="EMBL" id="KZT54008.1"/>
    </source>
</evidence>
<evidence type="ECO:0000256" key="1">
    <source>
        <dbReference type="SAM" id="MobiDB-lite"/>
    </source>
</evidence>
<feature type="non-terminal residue" evidence="2">
    <location>
        <position position="188"/>
    </location>
</feature>
<gene>
    <name evidence="2" type="ORF">CALCODRAFT_485855</name>
</gene>
<proteinExistence type="predicted"/>
<keyword evidence="3" id="KW-1185">Reference proteome</keyword>
<dbReference type="Proteomes" id="UP000076842">
    <property type="component" value="Unassembled WGS sequence"/>
</dbReference>
<protein>
    <submittedName>
        <fullName evidence="2">Uncharacterized protein</fullName>
    </submittedName>
</protein>
<reference evidence="2 3" key="1">
    <citation type="journal article" date="2016" name="Mol. Biol. Evol.">
        <title>Comparative Genomics of Early-Diverging Mushroom-Forming Fungi Provides Insights into the Origins of Lignocellulose Decay Capabilities.</title>
        <authorList>
            <person name="Nagy L.G."/>
            <person name="Riley R."/>
            <person name="Tritt A."/>
            <person name="Adam C."/>
            <person name="Daum C."/>
            <person name="Floudas D."/>
            <person name="Sun H."/>
            <person name="Yadav J.S."/>
            <person name="Pangilinan J."/>
            <person name="Larsson K.H."/>
            <person name="Matsuura K."/>
            <person name="Barry K."/>
            <person name="Labutti K."/>
            <person name="Kuo R."/>
            <person name="Ohm R.A."/>
            <person name="Bhattacharya S.S."/>
            <person name="Shirouzu T."/>
            <person name="Yoshinaga Y."/>
            <person name="Martin F.M."/>
            <person name="Grigoriev I.V."/>
            <person name="Hibbett D.S."/>
        </authorList>
    </citation>
    <scope>NUCLEOTIDE SEQUENCE [LARGE SCALE GENOMIC DNA]</scope>
    <source>
        <strain evidence="2 3">HHB12733</strain>
    </source>
</reference>